<feature type="transmembrane region" description="Helical" evidence="2">
    <location>
        <begin position="636"/>
        <end position="653"/>
    </location>
</feature>
<keyword evidence="2" id="KW-0472">Membrane</keyword>
<keyword evidence="2" id="KW-0812">Transmembrane</keyword>
<accession>A0A8T0EN85</accession>
<dbReference type="Gene3D" id="1.20.1250.20">
    <property type="entry name" value="MFS general substrate transporter like domains"/>
    <property type="match status" value="2"/>
</dbReference>
<dbReference type="GO" id="GO:0008028">
    <property type="term" value="F:monocarboxylic acid transmembrane transporter activity"/>
    <property type="evidence" value="ECO:0007669"/>
    <property type="project" value="TreeGrafter"/>
</dbReference>
<sequence length="745" mass="81458">MHLAYGAANCSGPAAQRLYAERYRTRNDIVCTRNTTRRIPSRNFFARLHQRLAETGSFERANRDRVRTTRTADAEQNVLQHVQGNPRTSKRSVANTVGVSHCSVWRILRAEDMHPFHVQRVQTQKPEVYVPHIAFAQWCPQSGFKISTVIGPVVSALTNKFGCRPVTIAGSIISCIAFLLSIAAPTVDVLMVTYGIMAGIGFGLIYLPAIVSVGYYFSTKRAFATGIAVCGSGMGAFVFAPLTQLLLDAYSWQGAMLIMAGLALNCSVFGALMRPLEAPAFKTELNGKPSLLSDKGKADSGLELVPEDGVPLINTEPGVQSTLNLDQMPRMSLSPMDANEDHLRKSIDVVPGLTVTSVTPSASSQKIDGTSMGTLCEEKGPPKATMKVCHSQINVKDLQHRRFTMPATMPASTNVLCPTANNNYAAQGAGRVDSWTPARRQQRRMSSRKDLVRPLYRKDIFYSGSIVNLPQYRQSKADIRCYISSVTTIPQPSDDEEDDAPKNIKSKPKSKFRCPRLPKSMTDTLKEALDFSLLTEPAFLLACIANIFGMLGFYVPFVYIADSSVEKGIGQEAAAFLLSVIGITNLVGRLIFGWVVDRFNFKALDVNNMCLAVSGISIMVTPFCLSYASIVAVCTFFSIFVSAYISLTSIILVEMVGLDRLTNSFGLLSLFRGASSILGPPLAGSIYDWTGSYDIPFFLAGGLLIFSGVCTFFVPWLQRRSKINIQFTVDDADSGRPESEPTTSL</sequence>
<dbReference type="PANTHER" id="PTHR11360:SF286">
    <property type="entry name" value="GH22266P"/>
    <property type="match status" value="1"/>
</dbReference>
<feature type="domain" description="Major facilitator superfamily (MFS) profile" evidence="3">
    <location>
        <begin position="538"/>
        <end position="745"/>
    </location>
</feature>
<feature type="transmembrane region" description="Helical" evidence="2">
    <location>
        <begin position="665"/>
        <end position="683"/>
    </location>
</feature>
<comment type="caution">
    <text evidence="4">The sequence shown here is derived from an EMBL/GenBank/DDBJ whole genome shotgun (WGS) entry which is preliminary data.</text>
</comment>
<dbReference type="Pfam" id="PF07690">
    <property type="entry name" value="MFS_1"/>
    <property type="match status" value="2"/>
</dbReference>
<feature type="transmembrane region" description="Helical" evidence="2">
    <location>
        <begin position="608"/>
        <end position="630"/>
    </location>
</feature>
<evidence type="ECO:0000313" key="5">
    <source>
        <dbReference type="Proteomes" id="UP000807504"/>
    </source>
</evidence>
<dbReference type="Proteomes" id="UP000807504">
    <property type="component" value="Unassembled WGS sequence"/>
</dbReference>
<feature type="transmembrane region" description="Helical" evidence="2">
    <location>
        <begin position="191"/>
        <end position="215"/>
    </location>
</feature>
<comment type="subcellular location">
    <subcellularLocation>
        <location evidence="1">Membrane</location>
        <topology evidence="1">Multi-pass membrane protein</topology>
    </subcellularLocation>
</comment>
<evidence type="ECO:0000256" key="1">
    <source>
        <dbReference type="ARBA" id="ARBA00004141"/>
    </source>
</evidence>
<evidence type="ECO:0000256" key="2">
    <source>
        <dbReference type="SAM" id="Phobius"/>
    </source>
</evidence>
<evidence type="ECO:0000259" key="3">
    <source>
        <dbReference type="PROSITE" id="PS50850"/>
    </source>
</evidence>
<dbReference type="AlphaFoldDB" id="A0A8T0EN85"/>
<proteinExistence type="predicted"/>
<dbReference type="InterPro" id="IPR011701">
    <property type="entry name" value="MFS"/>
</dbReference>
<dbReference type="InterPro" id="IPR020846">
    <property type="entry name" value="MFS_dom"/>
</dbReference>
<dbReference type="GO" id="GO:0016020">
    <property type="term" value="C:membrane"/>
    <property type="evidence" value="ECO:0007669"/>
    <property type="project" value="UniProtKB-SubCell"/>
</dbReference>
<dbReference type="InterPro" id="IPR036259">
    <property type="entry name" value="MFS_trans_sf"/>
</dbReference>
<dbReference type="PROSITE" id="PS50850">
    <property type="entry name" value="MFS"/>
    <property type="match status" value="1"/>
</dbReference>
<protein>
    <submittedName>
        <fullName evidence="4">Monocarboxylate transporter 14 like protein</fullName>
    </submittedName>
</protein>
<keyword evidence="2" id="KW-1133">Transmembrane helix</keyword>
<reference evidence="4" key="1">
    <citation type="journal article" date="2020" name="bioRxiv">
        <title>Chromosome-level reference genome of the European wasp spider Argiope bruennichi: a resource for studies on range expansion and evolutionary adaptation.</title>
        <authorList>
            <person name="Sheffer M.M."/>
            <person name="Hoppe A."/>
            <person name="Krehenwinkel H."/>
            <person name="Uhl G."/>
            <person name="Kuss A.W."/>
            <person name="Jensen L."/>
            <person name="Jensen C."/>
            <person name="Gillespie R.G."/>
            <person name="Hoff K.J."/>
            <person name="Prost S."/>
        </authorList>
    </citation>
    <scope>NUCLEOTIDE SEQUENCE</scope>
</reference>
<evidence type="ECO:0000313" key="4">
    <source>
        <dbReference type="EMBL" id="KAF8773995.1"/>
    </source>
</evidence>
<dbReference type="SUPFAM" id="SSF103473">
    <property type="entry name" value="MFS general substrate transporter"/>
    <property type="match status" value="1"/>
</dbReference>
<feature type="transmembrane region" description="Helical" evidence="2">
    <location>
        <begin position="222"/>
        <end position="240"/>
    </location>
</feature>
<dbReference type="EMBL" id="JABXBU010002227">
    <property type="protein sequence ID" value="KAF8773995.1"/>
    <property type="molecule type" value="Genomic_DNA"/>
</dbReference>
<dbReference type="InterPro" id="IPR050327">
    <property type="entry name" value="Proton-linked_MCT"/>
</dbReference>
<reference evidence="4" key="2">
    <citation type="submission" date="2020-06" db="EMBL/GenBank/DDBJ databases">
        <authorList>
            <person name="Sheffer M."/>
        </authorList>
    </citation>
    <scope>NUCLEOTIDE SEQUENCE</scope>
</reference>
<keyword evidence="5" id="KW-1185">Reference proteome</keyword>
<feature type="transmembrane region" description="Helical" evidence="2">
    <location>
        <begin position="573"/>
        <end position="596"/>
    </location>
</feature>
<gene>
    <name evidence="4" type="ORF">HNY73_016599</name>
</gene>
<dbReference type="PANTHER" id="PTHR11360">
    <property type="entry name" value="MONOCARBOXYLATE TRANSPORTER"/>
    <property type="match status" value="1"/>
</dbReference>
<feature type="transmembrane region" description="Helical" evidence="2">
    <location>
        <begin position="252"/>
        <end position="272"/>
    </location>
</feature>
<feature type="transmembrane region" description="Helical" evidence="2">
    <location>
        <begin position="166"/>
        <end position="185"/>
    </location>
</feature>
<feature type="transmembrane region" description="Helical" evidence="2">
    <location>
        <begin position="538"/>
        <end position="561"/>
    </location>
</feature>
<name>A0A8T0EN85_ARGBR</name>
<feature type="transmembrane region" description="Helical" evidence="2">
    <location>
        <begin position="695"/>
        <end position="717"/>
    </location>
</feature>
<organism evidence="4 5">
    <name type="scientific">Argiope bruennichi</name>
    <name type="common">Wasp spider</name>
    <name type="synonym">Aranea bruennichi</name>
    <dbReference type="NCBI Taxonomy" id="94029"/>
    <lineage>
        <taxon>Eukaryota</taxon>
        <taxon>Metazoa</taxon>
        <taxon>Ecdysozoa</taxon>
        <taxon>Arthropoda</taxon>
        <taxon>Chelicerata</taxon>
        <taxon>Arachnida</taxon>
        <taxon>Araneae</taxon>
        <taxon>Araneomorphae</taxon>
        <taxon>Entelegynae</taxon>
        <taxon>Araneoidea</taxon>
        <taxon>Araneidae</taxon>
        <taxon>Argiope</taxon>
    </lineage>
</organism>